<reference evidence="3" key="2">
    <citation type="submission" date="2022-11" db="EMBL/GenBank/DDBJ databases">
        <title>Role of the vibriolysin VemA secreted by the emergent pathogen Vibrio europaeus in the colonization of Manila clam mucus.</title>
        <authorList>
            <person name="Martinez C."/>
            <person name="Rodriguez S."/>
            <person name="Vences A."/>
            <person name="Barja J.L."/>
            <person name="Toranzo A.E."/>
            <person name="Dubert J."/>
        </authorList>
    </citation>
    <scope>NUCLEOTIDE SEQUENCE</scope>
    <source>
        <strain evidence="3">3454</strain>
    </source>
</reference>
<keyword evidence="6" id="KW-1185">Reference proteome</keyword>
<dbReference type="EMBL" id="JAPFIT010000030">
    <property type="protein sequence ID" value="MDC5742796.1"/>
    <property type="molecule type" value="Genomic_DNA"/>
</dbReference>
<protein>
    <submittedName>
        <fullName evidence="4">Uncharacterized protein</fullName>
    </submittedName>
</protein>
<accession>A0A178JFV0</accession>
<dbReference type="Proteomes" id="UP001150001">
    <property type="component" value="Unassembled WGS sequence"/>
</dbReference>
<feature type="signal peptide" evidence="2">
    <location>
        <begin position="1"/>
        <end position="30"/>
    </location>
</feature>
<keyword evidence="1" id="KW-1133">Transmembrane helix</keyword>
<feature type="chain" id="PRO_5044550743" evidence="2">
    <location>
        <begin position="31"/>
        <end position="77"/>
    </location>
</feature>
<dbReference type="RefSeq" id="WP_069666305.1">
    <property type="nucleotide sequence ID" value="NZ_JAPFIM010000024.1"/>
</dbReference>
<dbReference type="EMBL" id="LUAX01000001">
    <property type="protein sequence ID" value="OAN00369.1"/>
    <property type="molecule type" value="Genomic_DNA"/>
</dbReference>
<dbReference type="GeneID" id="78074920"/>
<evidence type="ECO:0000313" key="4">
    <source>
        <dbReference type="EMBL" id="OAN00369.1"/>
    </source>
</evidence>
<dbReference type="Proteomes" id="UP000094761">
    <property type="component" value="Unassembled WGS sequence"/>
</dbReference>
<evidence type="ECO:0000313" key="5">
    <source>
        <dbReference type="Proteomes" id="UP000094761"/>
    </source>
</evidence>
<evidence type="ECO:0000256" key="2">
    <source>
        <dbReference type="SAM" id="SignalP"/>
    </source>
</evidence>
<gene>
    <name evidence="4" type="ORF">AZ468_04380</name>
    <name evidence="3" type="ORF">OPW20_22320</name>
</gene>
<sequence>MKFYNFAKQTVQNRYAQMGVLLTVSGSALADASANEGAITAAITGGKKLVELTTTGVIGLAALGFGVGMVVSWLARK</sequence>
<dbReference type="AlphaFoldDB" id="A0A178JFV0"/>
<evidence type="ECO:0000313" key="3">
    <source>
        <dbReference type="EMBL" id="MDC5742796.1"/>
    </source>
</evidence>
<keyword evidence="1" id="KW-0472">Membrane</keyword>
<feature type="transmembrane region" description="Helical" evidence="1">
    <location>
        <begin position="57"/>
        <end position="75"/>
    </location>
</feature>
<keyword evidence="2" id="KW-0732">Signal</keyword>
<evidence type="ECO:0000256" key="1">
    <source>
        <dbReference type="SAM" id="Phobius"/>
    </source>
</evidence>
<comment type="caution">
    <text evidence="4">The sequence shown here is derived from an EMBL/GenBank/DDBJ whole genome shotgun (WGS) entry which is preliminary data.</text>
</comment>
<organism evidence="4 5">
    <name type="scientific">Vibrio europaeus</name>
    <dbReference type="NCBI Taxonomy" id="300876"/>
    <lineage>
        <taxon>Bacteria</taxon>
        <taxon>Pseudomonadati</taxon>
        <taxon>Pseudomonadota</taxon>
        <taxon>Gammaproteobacteria</taxon>
        <taxon>Vibrionales</taxon>
        <taxon>Vibrionaceae</taxon>
        <taxon>Vibrio</taxon>
        <taxon>Vibrio oreintalis group</taxon>
    </lineage>
</organism>
<name>A0A178JFV0_9VIBR</name>
<keyword evidence="1" id="KW-0812">Transmembrane</keyword>
<reference evidence="4 5" key="1">
    <citation type="submission" date="2016-03" db="EMBL/GenBank/DDBJ databases">
        <title>Draft genome sequence of the Vibrio tubiashii subs. europaeus.</title>
        <authorList>
            <person name="Spinard E."/>
            <person name="Dubert J."/>
            <person name="Nelson D.R."/>
            <person name="Barja J.L."/>
        </authorList>
    </citation>
    <scope>NUCLEOTIDE SEQUENCE [LARGE SCALE GENOMIC DNA]</scope>
    <source>
        <strain evidence="5">PP-638</strain>
        <strain evidence="4">PP2-638</strain>
    </source>
</reference>
<dbReference type="OrthoDB" id="5904767at2"/>
<evidence type="ECO:0000313" key="6">
    <source>
        <dbReference type="Proteomes" id="UP001150001"/>
    </source>
</evidence>
<proteinExistence type="predicted"/>